<evidence type="ECO:0000313" key="2">
    <source>
        <dbReference type="Proteomes" id="UP001497382"/>
    </source>
</evidence>
<dbReference type="AlphaFoldDB" id="A0AAV2BTZ7"/>
<accession>A0AAV2BTZ7</accession>
<keyword evidence="2" id="KW-1185">Reference proteome</keyword>
<dbReference type="EMBL" id="CAXIEN010000513">
    <property type="protein sequence ID" value="CAL1299677.1"/>
    <property type="molecule type" value="Genomic_DNA"/>
</dbReference>
<organism evidence="1 2">
    <name type="scientific">Larinioides sclopetarius</name>
    <dbReference type="NCBI Taxonomy" id="280406"/>
    <lineage>
        <taxon>Eukaryota</taxon>
        <taxon>Metazoa</taxon>
        <taxon>Ecdysozoa</taxon>
        <taxon>Arthropoda</taxon>
        <taxon>Chelicerata</taxon>
        <taxon>Arachnida</taxon>
        <taxon>Araneae</taxon>
        <taxon>Araneomorphae</taxon>
        <taxon>Entelegynae</taxon>
        <taxon>Araneoidea</taxon>
        <taxon>Araneidae</taxon>
        <taxon>Larinioides</taxon>
    </lineage>
</organism>
<comment type="caution">
    <text evidence="1">The sequence shown here is derived from an EMBL/GenBank/DDBJ whole genome shotgun (WGS) entry which is preliminary data.</text>
</comment>
<gene>
    <name evidence="1" type="ORF">LARSCL_LOCUS21501</name>
</gene>
<proteinExistence type="predicted"/>
<dbReference type="Proteomes" id="UP001497382">
    <property type="component" value="Unassembled WGS sequence"/>
</dbReference>
<reference evidence="1 2" key="1">
    <citation type="submission" date="2024-04" db="EMBL/GenBank/DDBJ databases">
        <authorList>
            <person name="Rising A."/>
            <person name="Reimegard J."/>
            <person name="Sonavane S."/>
            <person name="Akerstrom W."/>
            <person name="Nylinder S."/>
            <person name="Hedman E."/>
            <person name="Kallberg Y."/>
        </authorList>
    </citation>
    <scope>NUCLEOTIDE SEQUENCE [LARGE SCALE GENOMIC DNA]</scope>
</reference>
<name>A0AAV2BTZ7_9ARAC</name>
<sequence length="79" mass="9050">MEKDLSFIPCFRHVYPLVYANAESVKVILLEGIALESSIGCKLPLKAADSFDKSYPVISERMRLLAKIKYWVQVAFEIR</sequence>
<evidence type="ECO:0000313" key="1">
    <source>
        <dbReference type="EMBL" id="CAL1299677.1"/>
    </source>
</evidence>
<protein>
    <submittedName>
        <fullName evidence="1">Uncharacterized protein</fullName>
    </submittedName>
</protein>